<organism evidence="1 2">
    <name type="scientific">Scleroderma citrinum Foug A</name>
    <dbReference type="NCBI Taxonomy" id="1036808"/>
    <lineage>
        <taxon>Eukaryota</taxon>
        <taxon>Fungi</taxon>
        <taxon>Dikarya</taxon>
        <taxon>Basidiomycota</taxon>
        <taxon>Agaricomycotina</taxon>
        <taxon>Agaricomycetes</taxon>
        <taxon>Agaricomycetidae</taxon>
        <taxon>Boletales</taxon>
        <taxon>Sclerodermatineae</taxon>
        <taxon>Sclerodermataceae</taxon>
        <taxon>Scleroderma</taxon>
    </lineage>
</organism>
<dbReference type="Proteomes" id="UP000053989">
    <property type="component" value="Unassembled WGS sequence"/>
</dbReference>
<name>A0A0C3E387_9AGAM</name>
<reference evidence="2" key="2">
    <citation type="submission" date="2015-01" db="EMBL/GenBank/DDBJ databases">
        <title>Evolutionary Origins and Diversification of the Mycorrhizal Mutualists.</title>
        <authorList>
            <consortium name="DOE Joint Genome Institute"/>
            <consortium name="Mycorrhizal Genomics Consortium"/>
            <person name="Kohler A."/>
            <person name="Kuo A."/>
            <person name="Nagy L.G."/>
            <person name="Floudas D."/>
            <person name="Copeland A."/>
            <person name="Barry K.W."/>
            <person name="Cichocki N."/>
            <person name="Veneault-Fourrey C."/>
            <person name="LaButti K."/>
            <person name="Lindquist E.A."/>
            <person name="Lipzen A."/>
            <person name="Lundell T."/>
            <person name="Morin E."/>
            <person name="Murat C."/>
            <person name="Riley R."/>
            <person name="Ohm R."/>
            <person name="Sun H."/>
            <person name="Tunlid A."/>
            <person name="Henrissat B."/>
            <person name="Grigoriev I.V."/>
            <person name="Hibbett D.S."/>
            <person name="Martin F."/>
        </authorList>
    </citation>
    <scope>NUCLEOTIDE SEQUENCE [LARGE SCALE GENOMIC DNA]</scope>
    <source>
        <strain evidence="2">Foug A</strain>
    </source>
</reference>
<evidence type="ECO:0000313" key="1">
    <source>
        <dbReference type="EMBL" id="KIM62496.1"/>
    </source>
</evidence>
<sequence>MNAQAPQSHDVVESTFAIGSTALQVVTHIMYQVHFPSQSRCMTDACALPHCHLQEDHPNSCVRTRQLIPCALQRRIDFIVLSPSFIVDNSDAIALSLHNVHPR</sequence>
<keyword evidence="2" id="KW-1185">Reference proteome</keyword>
<dbReference type="EMBL" id="KN822042">
    <property type="protein sequence ID" value="KIM62496.1"/>
    <property type="molecule type" value="Genomic_DNA"/>
</dbReference>
<gene>
    <name evidence="1" type="ORF">SCLCIDRAFT_804275</name>
</gene>
<dbReference type="AlphaFoldDB" id="A0A0C3E387"/>
<reference evidence="1 2" key="1">
    <citation type="submission" date="2014-04" db="EMBL/GenBank/DDBJ databases">
        <authorList>
            <consortium name="DOE Joint Genome Institute"/>
            <person name="Kuo A."/>
            <person name="Kohler A."/>
            <person name="Nagy L.G."/>
            <person name="Floudas D."/>
            <person name="Copeland A."/>
            <person name="Barry K.W."/>
            <person name="Cichocki N."/>
            <person name="Veneault-Fourrey C."/>
            <person name="LaButti K."/>
            <person name="Lindquist E.A."/>
            <person name="Lipzen A."/>
            <person name="Lundell T."/>
            <person name="Morin E."/>
            <person name="Murat C."/>
            <person name="Sun H."/>
            <person name="Tunlid A."/>
            <person name="Henrissat B."/>
            <person name="Grigoriev I.V."/>
            <person name="Hibbett D.S."/>
            <person name="Martin F."/>
            <person name="Nordberg H.P."/>
            <person name="Cantor M.N."/>
            <person name="Hua S.X."/>
        </authorList>
    </citation>
    <scope>NUCLEOTIDE SEQUENCE [LARGE SCALE GENOMIC DNA]</scope>
    <source>
        <strain evidence="1 2">Foug A</strain>
    </source>
</reference>
<accession>A0A0C3E387</accession>
<evidence type="ECO:0000313" key="2">
    <source>
        <dbReference type="Proteomes" id="UP000053989"/>
    </source>
</evidence>
<dbReference type="HOGENOM" id="CLU_2265326_0_0_1"/>
<proteinExistence type="predicted"/>
<dbReference type="InParanoid" id="A0A0C3E387"/>
<protein>
    <submittedName>
        <fullName evidence="1">Uncharacterized protein</fullName>
    </submittedName>
</protein>